<dbReference type="Proteomes" id="UP000605568">
    <property type="component" value="Unassembled WGS sequence"/>
</dbReference>
<proteinExistence type="predicted"/>
<feature type="transmembrane region" description="Helical" evidence="1">
    <location>
        <begin position="44"/>
        <end position="66"/>
    </location>
</feature>
<keyword evidence="1" id="KW-0812">Transmembrane</keyword>
<evidence type="ECO:0000256" key="1">
    <source>
        <dbReference type="SAM" id="Phobius"/>
    </source>
</evidence>
<sequence length="72" mass="7722">MSAVGHSSGVEHEDVVAFLWWAHPEPQGYALVSRQEYEAMRGSLLASNGILAGALLMAAGAVSTLVRRITKR</sequence>
<keyword evidence="1" id="KW-0472">Membrane</keyword>
<keyword evidence="1" id="KW-1133">Transmembrane helix</keyword>
<protein>
    <submittedName>
        <fullName evidence="2">Uncharacterized protein</fullName>
    </submittedName>
</protein>
<comment type="caution">
    <text evidence="2">The sequence shown here is derived from an EMBL/GenBank/DDBJ whole genome shotgun (WGS) entry which is preliminary data.</text>
</comment>
<name>A0ABQ3M604_9PSEU</name>
<reference evidence="3" key="1">
    <citation type="journal article" date="2019" name="Int. J. Syst. Evol. Microbiol.">
        <title>The Global Catalogue of Microorganisms (GCM) 10K type strain sequencing project: providing services to taxonomists for standard genome sequencing and annotation.</title>
        <authorList>
            <consortium name="The Broad Institute Genomics Platform"/>
            <consortium name="The Broad Institute Genome Sequencing Center for Infectious Disease"/>
            <person name="Wu L."/>
            <person name="Ma J."/>
        </authorList>
    </citation>
    <scope>NUCLEOTIDE SEQUENCE [LARGE SCALE GENOMIC DNA]</scope>
    <source>
        <strain evidence="3">CGMCC 4.7367</strain>
    </source>
</reference>
<organism evidence="2 3">
    <name type="scientific">Lentzea cavernae</name>
    <dbReference type="NCBI Taxonomy" id="2020703"/>
    <lineage>
        <taxon>Bacteria</taxon>
        <taxon>Bacillati</taxon>
        <taxon>Actinomycetota</taxon>
        <taxon>Actinomycetes</taxon>
        <taxon>Pseudonocardiales</taxon>
        <taxon>Pseudonocardiaceae</taxon>
        <taxon>Lentzea</taxon>
    </lineage>
</organism>
<dbReference type="EMBL" id="BNAR01000002">
    <property type="protein sequence ID" value="GHH32253.1"/>
    <property type="molecule type" value="Genomic_DNA"/>
</dbReference>
<evidence type="ECO:0000313" key="2">
    <source>
        <dbReference type="EMBL" id="GHH32253.1"/>
    </source>
</evidence>
<accession>A0ABQ3M604</accession>
<keyword evidence="3" id="KW-1185">Reference proteome</keyword>
<evidence type="ECO:0000313" key="3">
    <source>
        <dbReference type="Proteomes" id="UP000605568"/>
    </source>
</evidence>
<gene>
    <name evidence="2" type="ORF">GCM10017774_12880</name>
</gene>